<gene>
    <name evidence="7" type="ORF">EV690_0559</name>
</gene>
<dbReference type="GO" id="GO:0003954">
    <property type="term" value="F:NADH dehydrogenase activity"/>
    <property type="evidence" value="ECO:0007669"/>
    <property type="project" value="TreeGrafter"/>
</dbReference>
<proteinExistence type="predicted"/>
<keyword evidence="1" id="KW-0004">4Fe-4S</keyword>
<dbReference type="Gene3D" id="3.30.70.3270">
    <property type="match status" value="1"/>
</dbReference>
<evidence type="ECO:0000256" key="1">
    <source>
        <dbReference type="ARBA" id="ARBA00022485"/>
    </source>
</evidence>
<evidence type="ECO:0000256" key="5">
    <source>
        <dbReference type="ARBA" id="ARBA00023014"/>
    </source>
</evidence>
<evidence type="ECO:0000256" key="4">
    <source>
        <dbReference type="ARBA" id="ARBA00023004"/>
    </source>
</evidence>
<dbReference type="PROSITE" id="PS00198">
    <property type="entry name" value="4FE4S_FER_1"/>
    <property type="match status" value="2"/>
</dbReference>
<dbReference type="InterPro" id="IPR017896">
    <property type="entry name" value="4Fe4S_Fe-S-bd"/>
</dbReference>
<dbReference type="PANTHER" id="PTHR10849">
    <property type="entry name" value="NADH DEHYDROGENASE UBIQUINONE IRON-SULFUR PROTEIN 8, MITOCHONDRIAL"/>
    <property type="match status" value="1"/>
</dbReference>
<dbReference type="GO" id="GO:0051539">
    <property type="term" value="F:4 iron, 4 sulfur cluster binding"/>
    <property type="evidence" value="ECO:0007669"/>
    <property type="project" value="UniProtKB-KW"/>
</dbReference>
<dbReference type="InterPro" id="IPR017900">
    <property type="entry name" value="4Fe4S_Fe_S_CS"/>
</dbReference>
<keyword evidence="3" id="KW-0677">Repeat</keyword>
<accession>A0A4R1K9P3</accession>
<keyword evidence="7" id="KW-0456">Lyase</keyword>
<dbReference type="GO" id="GO:0009060">
    <property type="term" value="P:aerobic respiration"/>
    <property type="evidence" value="ECO:0007669"/>
    <property type="project" value="TreeGrafter"/>
</dbReference>
<evidence type="ECO:0000313" key="7">
    <source>
        <dbReference type="EMBL" id="TCK61116.1"/>
    </source>
</evidence>
<evidence type="ECO:0000256" key="3">
    <source>
        <dbReference type="ARBA" id="ARBA00022737"/>
    </source>
</evidence>
<dbReference type="EMBL" id="SMGD01000006">
    <property type="protein sequence ID" value="TCK61116.1"/>
    <property type="molecule type" value="Genomic_DNA"/>
</dbReference>
<feature type="domain" description="4Fe-4S ferredoxin-type" evidence="6">
    <location>
        <begin position="31"/>
        <end position="60"/>
    </location>
</feature>
<dbReference type="GO" id="GO:0016829">
    <property type="term" value="F:lyase activity"/>
    <property type="evidence" value="ECO:0007669"/>
    <property type="project" value="UniProtKB-KW"/>
</dbReference>
<keyword evidence="8" id="KW-1185">Reference proteome</keyword>
<dbReference type="AlphaFoldDB" id="A0A4R1K9P3"/>
<dbReference type="RefSeq" id="WP_131911413.1">
    <property type="nucleotide sequence ID" value="NZ_OU594967.1"/>
</dbReference>
<dbReference type="PROSITE" id="PS51379">
    <property type="entry name" value="4FE4S_FER_2"/>
    <property type="match status" value="2"/>
</dbReference>
<dbReference type="Proteomes" id="UP000295565">
    <property type="component" value="Unassembled WGS sequence"/>
</dbReference>
<dbReference type="GO" id="GO:0046872">
    <property type="term" value="F:metal ion binding"/>
    <property type="evidence" value="ECO:0007669"/>
    <property type="project" value="UniProtKB-KW"/>
</dbReference>
<dbReference type="OrthoDB" id="9808559at2"/>
<evidence type="ECO:0000313" key="8">
    <source>
        <dbReference type="Proteomes" id="UP000295565"/>
    </source>
</evidence>
<comment type="caution">
    <text evidence="7">The sequence shown here is derived from an EMBL/GenBank/DDBJ whole genome shotgun (WGS) entry which is preliminary data.</text>
</comment>
<keyword evidence="2" id="KW-0479">Metal-binding</keyword>
<dbReference type="GO" id="GO:0016020">
    <property type="term" value="C:membrane"/>
    <property type="evidence" value="ECO:0007669"/>
    <property type="project" value="InterPro"/>
</dbReference>
<sequence length="182" mass="20406">MLKFFKKALKTGVVTGTDPLTPPDVDKNFRGKPEHDSSQCIACGACINACPANALSVETDIATNTQHWSLFLGRCIFCARCEEVCPTGAIELGQDVQMAAWNKDDLYIKADFPIQHCRECGQPFAVTKELEYAKEVLLQSGQYTDEQSLIEQLYTCPECKRKQNVTQSQRVQIGRLLREEKV</sequence>
<evidence type="ECO:0000256" key="2">
    <source>
        <dbReference type="ARBA" id="ARBA00022723"/>
    </source>
</evidence>
<organism evidence="7 8">
    <name type="scientific">Celerinatantimonas diazotrophica</name>
    <dbReference type="NCBI Taxonomy" id="412034"/>
    <lineage>
        <taxon>Bacteria</taxon>
        <taxon>Pseudomonadati</taxon>
        <taxon>Pseudomonadota</taxon>
        <taxon>Gammaproteobacteria</taxon>
        <taxon>Celerinatantimonadaceae</taxon>
        <taxon>Celerinatantimonas</taxon>
    </lineage>
</organism>
<feature type="domain" description="4Fe-4S ferredoxin-type" evidence="6">
    <location>
        <begin position="66"/>
        <end position="95"/>
    </location>
</feature>
<keyword evidence="5" id="KW-0411">Iron-sulfur</keyword>
<protein>
    <submittedName>
        <fullName evidence="7">Hydrogenase-4 component H/formate hydrogenlyase subunit 6</fullName>
    </submittedName>
</protein>
<keyword evidence="4" id="KW-0408">Iron</keyword>
<dbReference type="InterPro" id="IPR010226">
    <property type="entry name" value="NADH_quinone_OxRdtase_chainI"/>
</dbReference>
<evidence type="ECO:0000259" key="6">
    <source>
        <dbReference type="PROSITE" id="PS51379"/>
    </source>
</evidence>
<name>A0A4R1K9P3_9GAMM</name>
<dbReference type="SUPFAM" id="SSF54862">
    <property type="entry name" value="4Fe-4S ferredoxins"/>
    <property type="match status" value="1"/>
</dbReference>
<reference evidence="7 8" key="1">
    <citation type="submission" date="2019-03" db="EMBL/GenBank/DDBJ databases">
        <title>Genomic Encyclopedia of Type Strains, Phase IV (KMG-IV): sequencing the most valuable type-strain genomes for metagenomic binning, comparative biology and taxonomic classification.</title>
        <authorList>
            <person name="Goeker M."/>
        </authorList>
    </citation>
    <scope>NUCLEOTIDE SEQUENCE [LARGE SCALE GENOMIC DNA]</scope>
    <source>
        <strain evidence="7 8">DSM 18577</strain>
    </source>
</reference>
<dbReference type="Pfam" id="PF12838">
    <property type="entry name" value="Fer4_7"/>
    <property type="match status" value="1"/>
</dbReference>
<dbReference type="PANTHER" id="PTHR10849:SF35">
    <property type="entry name" value="FORMATE HYDROGENLYASE SUBUNIT 6-RELATED"/>
    <property type="match status" value="1"/>
</dbReference>
<dbReference type="NCBIfam" id="NF009053">
    <property type="entry name" value="PRK12387.1"/>
    <property type="match status" value="1"/>
</dbReference>